<dbReference type="Pfam" id="PF06074">
    <property type="entry name" value="Portal_Mu"/>
    <property type="match status" value="1"/>
</dbReference>
<name>A0A6P2SPR6_9BURK</name>
<protein>
    <submittedName>
        <fullName evidence="1">PF06074 family protein</fullName>
    </submittedName>
</protein>
<gene>
    <name evidence="1" type="ORF">BLA13014_07373</name>
</gene>
<reference evidence="1 2" key="1">
    <citation type="submission" date="2019-09" db="EMBL/GenBank/DDBJ databases">
        <authorList>
            <person name="Depoorter E."/>
        </authorList>
    </citation>
    <scope>NUCLEOTIDE SEQUENCE [LARGE SCALE GENOMIC DNA]</scope>
    <source>
        <strain evidence="1">LMG 13014</strain>
    </source>
</reference>
<evidence type="ECO:0000313" key="2">
    <source>
        <dbReference type="Proteomes" id="UP000494261"/>
    </source>
</evidence>
<dbReference type="Proteomes" id="UP000494261">
    <property type="component" value="Unassembled WGS sequence"/>
</dbReference>
<evidence type="ECO:0000313" key="1">
    <source>
        <dbReference type="EMBL" id="VWC47107.1"/>
    </source>
</evidence>
<accession>A0A6P2SPR6</accession>
<dbReference type="AlphaFoldDB" id="A0A6P2SPR6"/>
<sequence>MRAKGMWVSPTEFVQFGEPSKSLSDQIATRGRSIDFYGLGMYLPNPDPVLKALGKDIKVYRELRADAHVGGCIRRRKAAVKALEWGLDRDKAKSRVAKSIEAIFADLDLSRIITEMLDAVLYGYQPMEVMWGKVGGYLVPVDVVGKPADWFLYSPENELRFRSRQAQLQGEELPPRKFLVPRQDPSYHNPYGFADLSMCFWPTTFKKGGLKFWVQFTEKYGAPWVIGKHPRSASDAETNQLLDRLEDMVQDAVAVIPDDSSVDIKEAAGKTGSTEVYERLLHFCRSEVSIALLGQNQTTEANANRASAQAGLEVTRDIRDGDKAIVQEAFNTLIRWVCELNFNDGARPVFEMWEQQEVDKVLAERDEKLVRAGAKLTPAYFKRAYSLQDGDLDEAAEPIAPAAEFAEGDVAPDQDALDAALDALSADAMNADAQAMLAPLLKRIAKGAKPDELLGTLADLYPEMDATGLQERLARMIFVANLWGRLHA</sequence>
<dbReference type="InterPro" id="IPR009279">
    <property type="entry name" value="Portal_Mu"/>
</dbReference>
<organism evidence="1 2">
    <name type="scientific">Burkholderia aenigmatica</name>
    <dbReference type="NCBI Taxonomy" id="2015348"/>
    <lineage>
        <taxon>Bacteria</taxon>
        <taxon>Pseudomonadati</taxon>
        <taxon>Pseudomonadota</taxon>
        <taxon>Betaproteobacteria</taxon>
        <taxon>Burkholderiales</taxon>
        <taxon>Burkholderiaceae</taxon>
        <taxon>Burkholderia</taxon>
        <taxon>Burkholderia cepacia complex</taxon>
    </lineage>
</organism>
<dbReference type="EMBL" id="CABVQC010000082">
    <property type="protein sequence ID" value="VWC47107.1"/>
    <property type="molecule type" value="Genomic_DNA"/>
</dbReference>
<proteinExistence type="predicted"/>